<dbReference type="InterPro" id="IPR019734">
    <property type="entry name" value="TPR_rpt"/>
</dbReference>
<dbReference type="Gene3D" id="1.10.260.40">
    <property type="entry name" value="lambda repressor-like DNA-binding domains"/>
    <property type="match status" value="1"/>
</dbReference>
<dbReference type="PROSITE" id="PS50943">
    <property type="entry name" value="HTH_CROC1"/>
    <property type="match status" value="1"/>
</dbReference>
<dbReference type="GO" id="GO:0005737">
    <property type="term" value="C:cytoplasm"/>
    <property type="evidence" value="ECO:0007669"/>
    <property type="project" value="UniProtKB-SubCell"/>
</dbReference>
<comment type="similarity">
    <text evidence="5">Belongs to the Rap family.</text>
</comment>
<gene>
    <name evidence="8" type="ORF">L21TH_1169</name>
</gene>
<evidence type="ECO:0000256" key="6">
    <source>
        <dbReference type="PROSITE-ProRule" id="PRU00339"/>
    </source>
</evidence>
<protein>
    <submittedName>
        <fullName evidence="8">Xre family DNA-binding domain and TPR-repeat containing protein</fullName>
    </submittedName>
</protein>
<proteinExistence type="inferred from homology"/>
<dbReference type="EMBL" id="ARZA01000117">
    <property type="protein sequence ID" value="EOD00798.1"/>
    <property type="molecule type" value="Genomic_DNA"/>
</dbReference>
<dbReference type="GO" id="GO:0003677">
    <property type="term" value="F:DNA binding"/>
    <property type="evidence" value="ECO:0007669"/>
    <property type="project" value="UniProtKB-KW"/>
</dbReference>
<dbReference type="PROSITE" id="PS50005">
    <property type="entry name" value="TPR"/>
    <property type="match status" value="2"/>
</dbReference>
<dbReference type="InterPro" id="IPR051476">
    <property type="entry name" value="Bac_ResReg_Asp_Phosphatase"/>
</dbReference>
<dbReference type="Proteomes" id="UP000013378">
    <property type="component" value="Unassembled WGS sequence"/>
</dbReference>
<dbReference type="CDD" id="cd00093">
    <property type="entry name" value="HTH_XRE"/>
    <property type="match status" value="1"/>
</dbReference>
<keyword evidence="8" id="KW-0238">DNA-binding</keyword>
<dbReference type="SUPFAM" id="SSF47413">
    <property type="entry name" value="lambda repressor-like DNA-binding domains"/>
    <property type="match status" value="1"/>
</dbReference>
<dbReference type="InterPro" id="IPR001387">
    <property type="entry name" value="Cro/C1-type_HTH"/>
</dbReference>
<dbReference type="RefSeq" id="WP_006311607.1">
    <property type="nucleotide sequence ID" value="NZ_ARZA01000117.1"/>
</dbReference>
<dbReference type="InterPro" id="IPR010982">
    <property type="entry name" value="Lambda_DNA-bd_dom_sf"/>
</dbReference>
<comment type="subcellular location">
    <subcellularLocation>
        <location evidence="1">Cytoplasm</location>
    </subcellularLocation>
</comment>
<dbReference type="PROSITE" id="PS50293">
    <property type="entry name" value="TPR_REGION"/>
    <property type="match status" value="1"/>
</dbReference>
<keyword evidence="4 6" id="KW-0802">TPR repeat</keyword>
<dbReference type="SMART" id="SM00028">
    <property type="entry name" value="TPR"/>
    <property type="match status" value="3"/>
</dbReference>
<reference evidence="8 9" key="1">
    <citation type="journal article" date="2015" name="Geomicrobiol. J.">
        <title>Caldisalinibacter kiritimatiensis gen. nov., sp. nov., a moderately thermohalophilic thiosulfate-reducing bacterium from a hypersaline microbial mat.</title>
        <authorList>
            <person name="Ben Hania W."/>
            <person name="Joseph M."/>
            <person name="Fiebig A."/>
            <person name="Bunk B."/>
            <person name="Klenk H.-P."/>
            <person name="Fardeau M.-L."/>
            <person name="Spring S."/>
        </authorList>
    </citation>
    <scope>NUCLEOTIDE SEQUENCE [LARGE SCALE GENOMIC DNA]</scope>
    <source>
        <strain evidence="8 9">L21-TH-D2</strain>
    </source>
</reference>
<organism evidence="8 9">
    <name type="scientific">Caldisalinibacter kiritimatiensis</name>
    <dbReference type="NCBI Taxonomy" id="1304284"/>
    <lineage>
        <taxon>Bacteria</taxon>
        <taxon>Bacillati</taxon>
        <taxon>Bacillota</taxon>
        <taxon>Tissierellia</taxon>
        <taxon>Tissierellales</taxon>
        <taxon>Thermohalobacteraceae</taxon>
        <taxon>Caldisalinibacter</taxon>
    </lineage>
</organism>
<evidence type="ECO:0000256" key="3">
    <source>
        <dbReference type="ARBA" id="ARBA00022737"/>
    </source>
</evidence>
<evidence type="ECO:0000256" key="2">
    <source>
        <dbReference type="ARBA" id="ARBA00022490"/>
    </source>
</evidence>
<dbReference type="eggNOG" id="COG0457">
    <property type="taxonomic scope" value="Bacteria"/>
</dbReference>
<evidence type="ECO:0000256" key="4">
    <source>
        <dbReference type="ARBA" id="ARBA00022803"/>
    </source>
</evidence>
<feature type="repeat" description="TPR" evidence="6">
    <location>
        <begin position="291"/>
        <end position="324"/>
    </location>
</feature>
<feature type="domain" description="HTH cro/C1-type" evidence="7">
    <location>
        <begin position="15"/>
        <end position="68"/>
    </location>
</feature>
<dbReference type="OrthoDB" id="1706248at2"/>
<evidence type="ECO:0000256" key="5">
    <source>
        <dbReference type="ARBA" id="ARBA00038253"/>
    </source>
</evidence>
<dbReference type="InterPro" id="IPR011990">
    <property type="entry name" value="TPR-like_helical_dom_sf"/>
</dbReference>
<keyword evidence="3" id="KW-0677">Repeat</keyword>
<dbReference type="PANTHER" id="PTHR46630:SF1">
    <property type="entry name" value="TETRATRICOPEPTIDE REPEAT PROTEIN 29"/>
    <property type="match status" value="1"/>
</dbReference>
<comment type="caution">
    <text evidence="8">The sequence shown here is derived from an EMBL/GenBank/DDBJ whole genome shotgun (WGS) entry which is preliminary data.</text>
</comment>
<sequence length="437" mass="51129">MYILEDVILPKHKKLRAIRKHLKVNQEQVTGGQVDRSLISYIESGKVKLTRSTAEIIAQSLKKIIEEKELDFEIDADYLLADEKQQIEYQLDTFISKLKDYLYTDYIKFEQELINAKEKLNICELSKRKAKIYELGGDYFYNISKFVESNSHYMRALENYIKIGDIKNTALLNTKLGRCALKTERFEESINYNNYALALLKANSIKDLSIETRVLFNNSLANYKIGNYDEALRLINLLSNNYTKISMEKYLDILLLKGNIFTSKKNFEEAIDVFKEILRISNQKSNKKMKAIAYKNIGETYIKTGETKKALDYLEKSLQVGKCLKDSCFIVLVTTCIIDIYINLGDYRKAEEIFKKYKDRYNDVSLIKIYEKFLDVYIGSGDKYIKDSLLQDIIILLQKGIQKKRDIPGIEKLILKLCRYYFDRDINRVKQLLEFIS</sequence>
<keyword evidence="2" id="KW-0963">Cytoplasm</keyword>
<dbReference type="PANTHER" id="PTHR46630">
    <property type="entry name" value="TETRATRICOPEPTIDE REPEAT PROTEIN 29"/>
    <property type="match status" value="1"/>
</dbReference>
<keyword evidence="9" id="KW-1185">Reference proteome</keyword>
<accession>R1AUF8</accession>
<name>R1AUF8_9FIRM</name>
<evidence type="ECO:0000259" key="7">
    <source>
        <dbReference type="PROSITE" id="PS50943"/>
    </source>
</evidence>
<dbReference type="eggNOG" id="COG1396">
    <property type="taxonomic scope" value="Bacteria"/>
</dbReference>
<dbReference type="STRING" id="1304284.L21TH_1169"/>
<evidence type="ECO:0000313" key="9">
    <source>
        <dbReference type="Proteomes" id="UP000013378"/>
    </source>
</evidence>
<dbReference type="AlphaFoldDB" id="R1AUF8"/>
<dbReference type="Pfam" id="PF13181">
    <property type="entry name" value="TPR_8"/>
    <property type="match status" value="1"/>
</dbReference>
<evidence type="ECO:0000313" key="8">
    <source>
        <dbReference type="EMBL" id="EOD00798.1"/>
    </source>
</evidence>
<feature type="repeat" description="TPR" evidence="6">
    <location>
        <begin position="251"/>
        <end position="284"/>
    </location>
</feature>
<dbReference type="SUPFAM" id="SSF48452">
    <property type="entry name" value="TPR-like"/>
    <property type="match status" value="2"/>
</dbReference>
<dbReference type="Pfam" id="PF13424">
    <property type="entry name" value="TPR_12"/>
    <property type="match status" value="1"/>
</dbReference>
<dbReference type="Gene3D" id="1.25.40.10">
    <property type="entry name" value="Tetratricopeptide repeat domain"/>
    <property type="match status" value="2"/>
</dbReference>
<evidence type="ECO:0000256" key="1">
    <source>
        <dbReference type="ARBA" id="ARBA00004496"/>
    </source>
</evidence>